<dbReference type="GO" id="GO:0034220">
    <property type="term" value="P:monoatomic ion transmembrane transport"/>
    <property type="evidence" value="ECO:0007669"/>
    <property type="project" value="UniProtKB-KW"/>
</dbReference>
<keyword evidence="3" id="KW-0813">Transport</keyword>
<comment type="similarity">
    <text evidence="2">Belongs to the aromatic acid exporter (TC 2.A.85) family.</text>
</comment>
<evidence type="ECO:0000256" key="4">
    <source>
        <dbReference type="ARBA" id="ARBA00022692"/>
    </source>
</evidence>
<dbReference type="GO" id="GO:0016020">
    <property type="term" value="C:membrane"/>
    <property type="evidence" value="ECO:0007669"/>
    <property type="project" value="UniProtKB-SubCell"/>
</dbReference>
<dbReference type="Gramene" id="XM_028365187.1">
    <property type="protein sequence ID" value="XP_028220988.1"/>
    <property type="gene ID" value="LOC114402562"/>
</dbReference>
<evidence type="ECO:0000313" key="12">
    <source>
        <dbReference type="Proteomes" id="UP000289340"/>
    </source>
</evidence>
<feature type="transmembrane region" description="Helical" evidence="10">
    <location>
        <begin position="91"/>
        <end position="109"/>
    </location>
</feature>
<keyword evidence="12" id="KW-1185">Reference proteome</keyword>
<feature type="region of interest" description="Disordered" evidence="9">
    <location>
        <begin position="470"/>
        <end position="495"/>
    </location>
</feature>
<gene>
    <name evidence="11" type="ORF">D0Y65_054812</name>
</gene>
<name>A0A445F8H7_GLYSO</name>
<evidence type="ECO:0000256" key="6">
    <source>
        <dbReference type="ARBA" id="ARBA00023065"/>
    </source>
</evidence>
<comment type="caution">
    <text evidence="11">The sequence shown here is derived from an EMBL/GenBank/DDBJ whole genome shotgun (WGS) entry which is preliminary data.</text>
</comment>
<evidence type="ECO:0000256" key="10">
    <source>
        <dbReference type="SAM" id="Phobius"/>
    </source>
</evidence>
<comment type="subcellular location">
    <subcellularLocation>
        <location evidence="1">Membrane</location>
        <topology evidence="1">Multi-pass membrane protein</topology>
    </subcellularLocation>
</comment>
<organism evidence="11 12">
    <name type="scientific">Glycine soja</name>
    <name type="common">Wild soybean</name>
    <dbReference type="NCBI Taxonomy" id="3848"/>
    <lineage>
        <taxon>Eukaryota</taxon>
        <taxon>Viridiplantae</taxon>
        <taxon>Streptophyta</taxon>
        <taxon>Embryophyta</taxon>
        <taxon>Tracheophyta</taxon>
        <taxon>Spermatophyta</taxon>
        <taxon>Magnoliopsida</taxon>
        <taxon>eudicotyledons</taxon>
        <taxon>Gunneridae</taxon>
        <taxon>Pentapetalae</taxon>
        <taxon>rosids</taxon>
        <taxon>fabids</taxon>
        <taxon>Fabales</taxon>
        <taxon>Fabaceae</taxon>
        <taxon>Papilionoideae</taxon>
        <taxon>50 kb inversion clade</taxon>
        <taxon>NPAAA clade</taxon>
        <taxon>indigoferoid/millettioid clade</taxon>
        <taxon>Phaseoleae</taxon>
        <taxon>Glycine</taxon>
        <taxon>Glycine subgen. Soja</taxon>
    </lineage>
</organism>
<keyword evidence="8" id="KW-0407">Ion channel</keyword>
<evidence type="ECO:0000256" key="1">
    <source>
        <dbReference type="ARBA" id="ARBA00004141"/>
    </source>
</evidence>
<dbReference type="Pfam" id="PF11744">
    <property type="entry name" value="ALMT"/>
    <property type="match status" value="1"/>
</dbReference>
<protein>
    <submittedName>
        <fullName evidence="11">Aluminum-activated malate transporter 10</fullName>
    </submittedName>
</protein>
<evidence type="ECO:0000256" key="3">
    <source>
        <dbReference type="ARBA" id="ARBA00022448"/>
    </source>
</evidence>
<accession>A0A445F8H7</accession>
<evidence type="ECO:0000256" key="5">
    <source>
        <dbReference type="ARBA" id="ARBA00022989"/>
    </source>
</evidence>
<keyword evidence="5 10" id="KW-1133">Transmembrane helix</keyword>
<feature type="transmembrane region" description="Helical" evidence="10">
    <location>
        <begin position="60"/>
        <end position="79"/>
    </location>
</feature>
<dbReference type="AlphaFoldDB" id="A0A445F8H7"/>
<dbReference type="EMBL" id="QZWG01000020">
    <property type="protein sequence ID" value="RZB45136.1"/>
    <property type="molecule type" value="Genomic_DNA"/>
</dbReference>
<feature type="transmembrane region" description="Helical" evidence="10">
    <location>
        <begin position="139"/>
        <end position="159"/>
    </location>
</feature>
<dbReference type="GO" id="GO:0015743">
    <property type="term" value="P:malate transport"/>
    <property type="evidence" value="ECO:0007669"/>
    <property type="project" value="InterPro"/>
</dbReference>
<dbReference type="PANTHER" id="PTHR31086">
    <property type="entry name" value="ALUMINUM-ACTIVATED MALATE TRANSPORTER 10"/>
    <property type="match status" value="1"/>
</dbReference>
<dbReference type="Proteomes" id="UP000289340">
    <property type="component" value="Chromosome 20"/>
</dbReference>
<reference evidence="11 12" key="1">
    <citation type="submission" date="2018-09" db="EMBL/GenBank/DDBJ databases">
        <title>A high-quality reference genome of wild soybean provides a powerful tool to mine soybean genomes.</title>
        <authorList>
            <person name="Xie M."/>
            <person name="Chung C.Y.L."/>
            <person name="Li M.-W."/>
            <person name="Wong F.-L."/>
            <person name="Chan T.-F."/>
            <person name="Lam H.-M."/>
        </authorList>
    </citation>
    <scope>NUCLEOTIDE SEQUENCE [LARGE SCALE GENOMIC DNA]</scope>
    <source>
        <strain evidence="12">cv. W05</strain>
        <tissue evidence="11">Hypocotyl of etiolated seedlings</tissue>
    </source>
</reference>
<evidence type="ECO:0000256" key="9">
    <source>
        <dbReference type="SAM" id="MobiDB-lite"/>
    </source>
</evidence>
<keyword evidence="7 10" id="KW-0472">Membrane</keyword>
<sequence length="495" mass="54555">MARGNEVVKEVEWRIKVEEDETLQKTVVGCMWAVTAGVALKLCKFVKKAWELGVNDPRKFIHCLKVGIALSAVSLFYYWKPLYDGVGGNAMWAVMTVVVVFEYTAGATICKTVNRMFGTSLAGFLGIGVHWVASRAGEQWEPVIVGVSLFLLASAATFSRFIPTLKARFDYGILIFILTFSLVSVSGYRVDELLVMAQYRICTIIIGSILCIIISVIIRPIWAGFELFVLVTGNLDKLANSLQCCVAQYFGGSEASEDSDEMSDKKLLGYKCVLSSKATEETMANFARWEPAHGRFNFRHPWRQYVKIGASMRSCASCLDALIGCINSDNQASDDMKKNMSSISMKLGANCASVIRELATTIRKMAKSSKLDILVTDMNSAAQELRSLLNSYPNLVNAPSHNAKISTQTETASPDDQAAKIEIPLMEIIQVVTVASLLIEIVARVEGIVENVEELSVLANFQAEMCVKSKQHTSDSKVSPDQQNDDEPVRTLQMV</sequence>
<evidence type="ECO:0000256" key="2">
    <source>
        <dbReference type="ARBA" id="ARBA00007079"/>
    </source>
</evidence>
<feature type="transmembrane region" description="Helical" evidence="10">
    <location>
        <begin position="196"/>
        <end position="218"/>
    </location>
</feature>
<evidence type="ECO:0000256" key="8">
    <source>
        <dbReference type="ARBA" id="ARBA00023303"/>
    </source>
</evidence>
<keyword evidence="4 10" id="KW-0812">Transmembrane</keyword>
<proteinExistence type="inferred from homology"/>
<keyword evidence="6" id="KW-0406">Ion transport</keyword>
<evidence type="ECO:0000313" key="11">
    <source>
        <dbReference type="EMBL" id="RZB45136.1"/>
    </source>
</evidence>
<feature type="transmembrane region" description="Helical" evidence="10">
    <location>
        <begin position="171"/>
        <end position="190"/>
    </location>
</feature>
<dbReference type="InterPro" id="IPR020966">
    <property type="entry name" value="ALMT"/>
</dbReference>
<evidence type="ECO:0000256" key="7">
    <source>
        <dbReference type="ARBA" id="ARBA00023136"/>
    </source>
</evidence>